<evidence type="ECO:0000256" key="9">
    <source>
        <dbReference type="PIRSR" id="PIRSR601344-1"/>
    </source>
</evidence>
<dbReference type="EMBL" id="JAGRRH010000025">
    <property type="protein sequence ID" value="KAG7342140.1"/>
    <property type="molecule type" value="Genomic_DNA"/>
</dbReference>
<feature type="binding site" evidence="9">
    <location>
        <position position="77"/>
    </location>
    <ligand>
        <name>chlorophyll a</name>
        <dbReference type="ChEBI" id="CHEBI:58416"/>
        <label>1</label>
    </ligand>
</feature>
<dbReference type="AlphaFoldDB" id="A0A9K3KEF9"/>
<dbReference type="GO" id="GO:0009507">
    <property type="term" value="C:chloroplast"/>
    <property type="evidence" value="ECO:0007669"/>
    <property type="project" value="UniProtKB-SubCell"/>
</dbReference>
<feature type="binding site" evidence="9">
    <location>
        <position position="80"/>
    </location>
    <ligand>
        <name>chlorophyll a</name>
        <dbReference type="ChEBI" id="CHEBI:58416"/>
        <label>1</label>
    </ligand>
</feature>
<reference evidence="11" key="1">
    <citation type="journal article" date="2021" name="Sci. Rep.">
        <title>Diploid genomic architecture of Nitzschia inconspicua, an elite biomass production diatom.</title>
        <authorList>
            <person name="Oliver A."/>
            <person name="Podell S."/>
            <person name="Pinowska A."/>
            <person name="Traller J.C."/>
            <person name="Smith S.R."/>
            <person name="McClure R."/>
            <person name="Beliaev A."/>
            <person name="Bohutskyi P."/>
            <person name="Hill E.A."/>
            <person name="Rabines A."/>
            <person name="Zheng H."/>
            <person name="Allen L.Z."/>
            <person name="Kuo A."/>
            <person name="Grigoriev I.V."/>
            <person name="Allen A.E."/>
            <person name="Hazlebeck D."/>
            <person name="Allen E.E."/>
        </authorList>
    </citation>
    <scope>NUCLEOTIDE SEQUENCE</scope>
    <source>
        <strain evidence="11">Hildebrandi</strain>
    </source>
</reference>
<feature type="binding site" evidence="9">
    <location>
        <position position="202"/>
    </location>
    <ligand>
        <name>chlorophyll a</name>
        <dbReference type="ChEBI" id="CHEBI:58416"/>
        <label>1</label>
    </ligand>
</feature>
<feature type="binding site" evidence="9">
    <location>
        <position position="205"/>
    </location>
    <ligand>
        <name>chlorophyll a</name>
        <dbReference type="ChEBI" id="CHEBI:58416"/>
        <label>1</label>
    </ligand>
</feature>
<feature type="binding site" evidence="9">
    <location>
        <position position="200"/>
    </location>
    <ligand>
        <name>chlorophyll a</name>
        <dbReference type="ChEBI" id="CHEBI:58416"/>
        <label>1</label>
    </ligand>
</feature>
<dbReference type="Pfam" id="PF00504">
    <property type="entry name" value="Chloroa_b-bind"/>
    <property type="match status" value="1"/>
</dbReference>
<organism evidence="11 12">
    <name type="scientific">Nitzschia inconspicua</name>
    <dbReference type="NCBI Taxonomy" id="303405"/>
    <lineage>
        <taxon>Eukaryota</taxon>
        <taxon>Sar</taxon>
        <taxon>Stramenopiles</taxon>
        <taxon>Ochrophyta</taxon>
        <taxon>Bacillariophyta</taxon>
        <taxon>Bacillariophyceae</taxon>
        <taxon>Bacillariophycidae</taxon>
        <taxon>Bacillariales</taxon>
        <taxon>Bacillariaceae</taxon>
        <taxon>Nitzschia</taxon>
    </lineage>
</organism>
<protein>
    <submittedName>
        <fullName evidence="11">Chlorophyll A-B binding protein</fullName>
    </submittedName>
</protein>
<dbReference type="GO" id="GO:0016020">
    <property type="term" value="C:membrane"/>
    <property type="evidence" value="ECO:0007669"/>
    <property type="project" value="InterPro"/>
</dbReference>
<dbReference type="OrthoDB" id="191071at2759"/>
<sequence length="255" mass="27769">MKSTAVLLSLAASAAAFAPAPSNSRASVAVQETKADLQALAKDLNPVLGFYDPLNLAEASFWGTTNEETIGFLRHSEIKHGRIAMFAFVGYIVHANGIKFPWAMQMDGTPYPSETNPPALWDAISNDAKWQIFSLIAFLEFWSELSTPEHKHYMRGGKPGDFPDFVSGPNGIPHPVPFNYYDPFKLSKNKSAESKARGLKAEINNGRLAMIGILGFLTEQTTPGSVPLLSGIVKPYAGEVMAPFNENYLGMPFGL</sequence>
<evidence type="ECO:0000256" key="2">
    <source>
        <dbReference type="ARBA" id="ARBA00004229"/>
    </source>
</evidence>
<feature type="binding site" description="axial binding residue" evidence="9">
    <location>
        <position position="82"/>
    </location>
    <ligand>
        <name>chlorophyll b</name>
        <dbReference type="ChEBI" id="CHEBI:61721"/>
        <label>1</label>
    </ligand>
    <ligandPart>
        <name>Mg</name>
        <dbReference type="ChEBI" id="CHEBI:25107"/>
    </ligandPart>
</feature>
<keyword evidence="5" id="KW-0602">Photosynthesis</keyword>
<feature type="signal peptide" evidence="10">
    <location>
        <begin position="1"/>
        <end position="16"/>
    </location>
</feature>
<dbReference type="Proteomes" id="UP000693970">
    <property type="component" value="Unassembled WGS sequence"/>
</dbReference>
<keyword evidence="10" id="KW-0732">Signal</keyword>
<keyword evidence="9" id="KW-0157">Chromophore</keyword>
<keyword evidence="9" id="KW-0148">Chlorophyll</keyword>
<evidence type="ECO:0000313" key="11">
    <source>
        <dbReference type="EMBL" id="KAG7342140.1"/>
    </source>
</evidence>
<evidence type="ECO:0000313" key="12">
    <source>
        <dbReference type="Proteomes" id="UP000693970"/>
    </source>
</evidence>
<comment type="subcellular location">
    <subcellularLocation>
        <location evidence="2">Plastid</location>
        <location evidence="2">Chloroplast</location>
    </subcellularLocation>
</comment>
<feature type="chain" id="PRO_5039949304" evidence="10">
    <location>
        <begin position="17"/>
        <end position="255"/>
    </location>
</feature>
<proteinExistence type="inferred from homology"/>
<comment type="similarity">
    <text evidence="3">Belongs to the fucoxanthin chlorophyll protein family.</text>
</comment>
<feature type="binding site" evidence="9">
    <location>
        <position position="207"/>
    </location>
    <ligand>
        <name>chlorophyll a</name>
        <dbReference type="ChEBI" id="CHEBI:58416"/>
        <label>1</label>
    </ligand>
</feature>
<evidence type="ECO:0000256" key="4">
    <source>
        <dbReference type="ARBA" id="ARBA00022528"/>
    </source>
</evidence>
<dbReference type="GO" id="GO:0016168">
    <property type="term" value="F:chlorophyll binding"/>
    <property type="evidence" value="ECO:0007669"/>
    <property type="project" value="UniProtKB-KW"/>
</dbReference>
<evidence type="ECO:0000256" key="8">
    <source>
        <dbReference type="ARBA" id="ARBA00044011"/>
    </source>
</evidence>
<evidence type="ECO:0000256" key="7">
    <source>
        <dbReference type="ARBA" id="ARBA00023243"/>
    </source>
</evidence>
<comment type="caution">
    <text evidence="11">The sequence shown here is derived from an EMBL/GenBank/DDBJ whole genome shotgun (WGS) entry which is preliminary data.</text>
</comment>
<dbReference type="GO" id="GO:0009765">
    <property type="term" value="P:photosynthesis, light harvesting"/>
    <property type="evidence" value="ECO:0007669"/>
    <property type="project" value="InterPro"/>
</dbReference>
<keyword evidence="6" id="KW-0934">Plastid</keyword>
<feature type="binding site" description="axial binding residue" evidence="9">
    <location>
        <position position="134"/>
    </location>
    <ligand>
        <name>chlorophyll b</name>
        <dbReference type="ChEBI" id="CHEBI:61721"/>
        <label>1</label>
    </ligand>
    <ligandPart>
        <name>Mg</name>
        <dbReference type="ChEBI" id="CHEBI:25107"/>
    </ligandPart>
</feature>
<reference evidence="11" key="2">
    <citation type="submission" date="2021-04" db="EMBL/GenBank/DDBJ databases">
        <authorList>
            <person name="Podell S."/>
        </authorList>
    </citation>
    <scope>NUCLEOTIDE SEQUENCE</scope>
    <source>
        <strain evidence="11">Hildebrandi</strain>
    </source>
</reference>
<comment type="function">
    <text evidence="1">The light-harvesting complex (LHC) functions as a light receptor, it captures and delivers excitation energy to photosystems with which it is closely associated. Energy is transferred from the carotenoid and chlorophyll C (or B) to chlorophyll A and the photosynthetic reaction centers where it is used to synthesize ATP and reducing power.</text>
</comment>
<evidence type="ECO:0000256" key="1">
    <source>
        <dbReference type="ARBA" id="ARBA00004022"/>
    </source>
</evidence>
<keyword evidence="4" id="KW-0150">Chloroplast</keyword>
<evidence type="ECO:0000256" key="10">
    <source>
        <dbReference type="SAM" id="SignalP"/>
    </source>
</evidence>
<evidence type="ECO:0000256" key="3">
    <source>
        <dbReference type="ARBA" id="ARBA00005933"/>
    </source>
</evidence>
<evidence type="ECO:0000256" key="5">
    <source>
        <dbReference type="ARBA" id="ARBA00022531"/>
    </source>
</evidence>
<gene>
    <name evidence="11" type="ORF">IV203_007232</name>
</gene>
<comment type="subunit">
    <text evidence="8">The LHC complex of chromophytic algae is composed of fucoxanthin, chlorophyll A and C bound non-covalently by fucoxanthin chlorophyll proteins (FCPs). The ratio of the pigments in LHC; fucoxanthin: chlorophyll C: chlorophyll A; (0.6-1): (0.1-0.3): (1).</text>
</comment>
<name>A0A9K3KEF9_9STRA</name>
<dbReference type="GO" id="GO:0030076">
    <property type="term" value="C:light-harvesting complex"/>
    <property type="evidence" value="ECO:0007669"/>
    <property type="project" value="UniProtKB-KW"/>
</dbReference>
<dbReference type="PANTHER" id="PTHR21649">
    <property type="entry name" value="CHLOROPHYLL A/B BINDING PROTEIN"/>
    <property type="match status" value="1"/>
</dbReference>
<accession>A0A9K3KEF9</accession>
<keyword evidence="12" id="KW-1185">Reference proteome</keyword>
<dbReference type="InterPro" id="IPR022796">
    <property type="entry name" value="Chloroa_b-bind"/>
</dbReference>
<keyword evidence="7" id="KW-0437">Light-harvesting polypeptide</keyword>
<evidence type="ECO:0000256" key="6">
    <source>
        <dbReference type="ARBA" id="ARBA00022640"/>
    </source>
</evidence>
<dbReference type="InterPro" id="IPR001344">
    <property type="entry name" value="Chloro_AB-bd_pln"/>
</dbReference>